<feature type="region of interest" description="Disordered" evidence="1">
    <location>
        <begin position="42"/>
        <end position="72"/>
    </location>
</feature>
<comment type="caution">
    <text evidence="2">The sequence shown here is derived from an EMBL/GenBank/DDBJ whole genome shotgun (WGS) entry which is preliminary data.</text>
</comment>
<evidence type="ECO:0000256" key="1">
    <source>
        <dbReference type="SAM" id="MobiDB-lite"/>
    </source>
</evidence>
<sequence>MSSSSGSNAGNSVGDAIKGAFNTVGGAGESLRGTINSALDGAGEAVSGRMNSGNTTGGSSLSSENPDSVAKQGEAQFKEGVAQLRQSGGQ</sequence>
<feature type="compositionally biased region" description="Low complexity" evidence="1">
    <location>
        <begin position="47"/>
        <end position="63"/>
    </location>
</feature>
<protein>
    <submittedName>
        <fullName evidence="2">Uncharacterized protein</fullName>
    </submittedName>
</protein>
<proteinExistence type="predicted"/>
<dbReference type="AlphaFoldDB" id="A0AAN6GIE3"/>
<accession>A0AAN6GIE3</accession>
<keyword evidence="3" id="KW-1185">Reference proteome</keyword>
<feature type="compositionally biased region" description="Low complexity" evidence="1">
    <location>
        <begin position="1"/>
        <end position="12"/>
    </location>
</feature>
<dbReference type="EMBL" id="JAPDMQ010000008">
    <property type="protein sequence ID" value="KAK0540757.1"/>
    <property type="molecule type" value="Genomic_DNA"/>
</dbReference>
<evidence type="ECO:0000313" key="3">
    <source>
        <dbReference type="Proteomes" id="UP001176521"/>
    </source>
</evidence>
<gene>
    <name evidence="2" type="ORF">OC842_000326</name>
</gene>
<dbReference type="Proteomes" id="UP001176521">
    <property type="component" value="Unassembled WGS sequence"/>
</dbReference>
<evidence type="ECO:0000313" key="2">
    <source>
        <dbReference type="EMBL" id="KAK0540757.1"/>
    </source>
</evidence>
<organism evidence="2 3">
    <name type="scientific">Tilletia horrida</name>
    <dbReference type="NCBI Taxonomy" id="155126"/>
    <lineage>
        <taxon>Eukaryota</taxon>
        <taxon>Fungi</taxon>
        <taxon>Dikarya</taxon>
        <taxon>Basidiomycota</taxon>
        <taxon>Ustilaginomycotina</taxon>
        <taxon>Exobasidiomycetes</taxon>
        <taxon>Tilletiales</taxon>
        <taxon>Tilletiaceae</taxon>
        <taxon>Tilletia</taxon>
    </lineage>
</organism>
<feature type="region of interest" description="Disordered" evidence="1">
    <location>
        <begin position="1"/>
        <end position="29"/>
    </location>
</feature>
<name>A0AAN6GIE3_9BASI</name>
<reference evidence="2" key="1">
    <citation type="journal article" date="2023" name="PhytoFront">
        <title>Draft Genome Resources of Seven Strains of Tilletia horrida, Causal Agent of Kernel Smut of Rice.</title>
        <authorList>
            <person name="Khanal S."/>
            <person name="Antony Babu S."/>
            <person name="Zhou X.G."/>
        </authorList>
    </citation>
    <scope>NUCLEOTIDE SEQUENCE</scope>
    <source>
        <strain evidence="2">TX3</strain>
    </source>
</reference>